<dbReference type="Proteomes" id="UP001610446">
    <property type="component" value="Unassembled WGS sequence"/>
</dbReference>
<keyword evidence="3" id="KW-1185">Reference proteome</keyword>
<dbReference type="EMBL" id="JBFXLU010000079">
    <property type="protein sequence ID" value="KAL2844561.1"/>
    <property type="molecule type" value="Genomic_DNA"/>
</dbReference>
<organism evidence="2 3">
    <name type="scientific">Aspergillus pseudoustus</name>
    <dbReference type="NCBI Taxonomy" id="1810923"/>
    <lineage>
        <taxon>Eukaryota</taxon>
        <taxon>Fungi</taxon>
        <taxon>Dikarya</taxon>
        <taxon>Ascomycota</taxon>
        <taxon>Pezizomycotina</taxon>
        <taxon>Eurotiomycetes</taxon>
        <taxon>Eurotiomycetidae</taxon>
        <taxon>Eurotiales</taxon>
        <taxon>Aspergillaceae</taxon>
        <taxon>Aspergillus</taxon>
        <taxon>Aspergillus subgen. Nidulantes</taxon>
    </lineage>
</organism>
<name>A0ABR4JWZ6_9EURO</name>
<accession>A0ABR4JWZ6</accession>
<reference evidence="2 3" key="1">
    <citation type="submission" date="2024-07" db="EMBL/GenBank/DDBJ databases">
        <title>Section-level genome sequencing and comparative genomics of Aspergillus sections Usti and Cavernicolus.</title>
        <authorList>
            <consortium name="Lawrence Berkeley National Laboratory"/>
            <person name="Nybo J.L."/>
            <person name="Vesth T.C."/>
            <person name="Theobald S."/>
            <person name="Frisvad J.C."/>
            <person name="Larsen T.O."/>
            <person name="Kjaerboelling I."/>
            <person name="Rothschild-Mancinelli K."/>
            <person name="Lyhne E.K."/>
            <person name="Kogle M.E."/>
            <person name="Barry K."/>
            <person name="Clum A."/>
            <person name="Na H."/>
            <person name="Ledsgaard L."/>
            <person name="Lin J."/>
            <person name="Lipzen A."/>
            <person name="Kuo A."/>
            <person name="Riley R."/>
            <person name="Mondo S."/>
            <person name="Labutti K."/>
            <person name="Haridas S."/>
            <person name="Pangalinan J."/>
            <person name="Salamov A.A."/>
            <person name="Simmons B.A."/>
            <person name="Magnuson J.K."/>
            <person name="Chen J."/>
            <person name="Drula E."/>
            <person name="Henrissat B."/>
            <person name="Wiebenga A."/>
            <person name="Lubbers R.J."/>
            <person name="Gomes A.C."/>
            <person name="Makela M.R."/>
            <person name="Stajich J."/>
            <person name="Grigoriev I.V."/>
            <person name="Mortensen U.H."/>
            <person name="De Vries R.P."/>
            <person name="Baker S.E."/>
            <person name="Andersen M.R."/>
        </authorList>
    </citation>
    <scope>NUCLEOTIDE SEQUENCE [LARGE SCALE GENOMIC DNA]</scope>
    <source>
        <strain evidence="2 3">CBS 123904</strain>
    </source>
</reference>
<sequence length="304" mass="34600">MENSSRTDVVTQGRALTSLSLQPGTQMRQPDHWIGVIDPVERRRLQNRLNQRAHRRRQRGNAKEPEFGRSKKLRKRQPTIRGAKVDFSSLDECRIIGASAKNYENIIPRLEDLVHRKFTLGSPCTELLLGVTRLNILRALHANIDALGYVPAQMDDEVESMFSMAGPRGPQFNEATFPPALRPTEIQRTVPHHPWLDLIPLPKMRDNLILAGDSIDDVKLCHDLCGHRVSRIGPKHAGEANGETGLIVWKDPWDPSGWEVTETFLQAWGWALQGCWDLFRSTNAWRSRRGERPLFSFLVDPEVS</sequence>
<protein>
    <recommendedName>
        <fullName evidence="4">BZIP domain-containing protein</fullName>
    </recommendedName>
</protein>
<proteinExistence type="predicted"/>
<evidence type="ECO:0000313" key="3">
    <source>
        <dbReference type="Proteomes" id="UP001610446"/>
    </source>
</evidence>
<comment type="caution">
    <text evidence="2">The sequence shown here is derived from an EMBL/GenBank/DDBJ whole genome shotgun (WGS) entry which is preliminary data.</text>
</comment>
<dbReference type="PANTHER" id="PTHR38116:SF1">
    <property type="entry name" value="BZIP DOMAIN-CONTAINING PROTEIN"/>
    <property type="match status" value="1"/>
</dbReference>
<dbReference type="InterPro" id="IPR021833">
    <property type="entry name" value="DUF3425"/>
</dbReference>
<dbReference type="PANTHER" id="PTHR38116">
    <property type="entry name" value="CHROMOSOME 7, WHOLE GENOME SHOTGUN SEQUENCE"/>
    <property type="match status" value="1"/>
</dbReference>
<evidence type="ECO:0008006" key="4">
    <source>
        <dbReference type="Google" id="ProtNLM"/>
    </source>
</evidence>
<evidence type="ECO:0000313" key="2">
    <source>
        <dbReference type="EMBL" id="KAL2844561.1"/>
    </source>
</evidence>
<dbReference type="Pfam" id="PF11905">
    <property type="entry name" value="DUF3425"/>
    <property type="match status" value="1"/>
</dbReference>
<feature type="region of interest" description="Disordered" evidence="1">
    <location>
        <begin position="48"/>
        <end position="79"/>
    </location>
</feature>
<evidence type="ECO:0000256" key="1">
    <source>
        <dbReference type="SAM" id="MobiDB-lite"/>
    </source>
</evidence>
<feature type="compositionally biased region" description="Basic residues" evidence="1">
    <location>
        <begin position="51"/>
        <end position="60"/>
    </location>
</feature>
<gene>
    <name evidence="2" type="ORF">BJY01DRAFT_263855</name>
</gene>
<dbReference type="CDD" id="cd14688">
    <property type="entry name" value="bZIP_YAP"/>
    <property type="match status" value="1"/>
</dbReference>